<protein>
    <recommendedName>
        <fullName evidence="2">C2 tensin-type domain-containing protein</fullName>
    </recommendedName>
</protein>
<dbReference type="SUPFAM" id="SSF49562">
    <property type="entry name" value="C2 domain (Calcium/lipid-binding domain, CaLB)"/>
    <property type="match status" value="1"/>
</dbReference>
<dbReference type="SMART" id="SM01326">
    <property type="entry name" value="PTEN_C2"/>
    <property type="match status" value="1"/>
</dbReference>
<dbReference type="PANTHER" id="PTHR45734:SF10">
    <property type="entry name" value="BLISTERY, ISOFORM A"/>
    <property type="match status" value="1"/>
</dbReference>
<dbReference type="Gene3D" id="3.90.190.10">
    <property type="entry name" value="Protein tyrosine phosphatase superfamily"/>
    <property type="match status" value="1"/>
</dbReference>
<dbReference type="GO" id="GO:0005925">
    <property type="term" value="C:focal adhesion"/>
    <property type="evidence" value="ECO:0007669"/>
    <property type="project" value="TreeGrafter"/>
</dbReference>
<accession>A0AAV2SY96</accession>
<dbReference type="InterPro" id="IPR051484">
    <property type="entry name" value="Tensin_PTEN_phosphatase"/>
</dbReference>
<gene>
    <name evidence="3" type="ORF">CDAUBV1_LOCUS298</name>
</gene>
<evidence type="ECO:0000259" key="2">
    <source>
        <dbReference type="PROSITE" id="PS51182"/>
    </source>
</evidence>
<dbReference type="PROSITE" id="PS51182">
    <property type="entry name" value="C2_TENSIN"/>
    <property type="match status" value="1"/>
</dbReference>
<evidence type="ECO:0000256" key="1">
    <source>
        <dbReference type="SAM" id="MobiDB-lite"/>
    </source>
</evidence>
<dbReference type="AlphaFoldDB" id="A0AAV2SY96"/>
<evidence type="ECO:0000313" key="4">
    <source>
        <dbReference type="Proteomes" id="UP001497525"/>
    </source>
</evidence>
<dbReference type="Proteomes" id="UP001497525">
    <property type="component" value="Unassembled WGS sequence"/>
</dbReference>
<name>A0AAV2SY96_CALDB</name>
<dbReference type="PANTHER" id="PTHR45734">
    <property type="entry name" value="TENSIN"/>
    <property type="match status" value="1"/>
</dbReference>
<reference evidence="3" key="1">
    <citation type="submission" date="2024-06" db="EMBL/GenBank/DDBJ databases">
        <authorList>
            <person name="Liu X."/>
            <person name="Lenzi L."/>
            <person name="Haldenby T S."/>
            <person name="Uol C."/>
        </authorList>
    </citation>
    <scope>NUCLEOTIDE SEQUENCE</scope>
</reference>
<organism evidence="3 4">
    <name type="scientific">Calicophoron daubneyi</name>
    <name type="common">Rumen fluke</name>
    <name type="synonym">Paramphistomum daubneyi</name>
    <dbReference type="NCBI Taxonomy" id="300641"/>
    <lineage>
        <taxon>Eukaryota</taxon>
        <taxon>Metazoa</taxon>
        <taxon>Spiralia</taxon>
        <taxon>Lophotrochozoa</taxon>
        <taxon>Platyhelminthes</taxon>
        <taxon>Trematoda</taxon>
        <taxon>Digenea</taxon>
        <taxon>Plagiorchiida</taxon>
        <taxon>Pronocephalata</taxon>
        <taxon>Paramphistomoidea</taxon>
        <taxon>Paramphistomidae</taxon>
        <taxon>Calicophoron</taxon>
    </lineage>
</organism>
<comment type="caution">
    <text evidence="3">The sequence shown here is derived from an EMBL/GenBank/DDBJ whole genome shotgun (WGS) entry which is preliminary data.</text>
</comment>
<dbReference type="InterPro" id="IPR029021">
    <property type="entry name" value="Prot-tyrosine_phosphatase-like"/>
</dbReference>
<evidence type="ECO:0000313" key="3">
    <source>
        <dbReference type="EMBL" id="CAL5129370.1"/>
    </source>
</evidence>
<dbReference type="EMBL" id="CAXLJL010000001">
    <property type="protein sequence ID" value="CAL5129370.1"/>
    <property type="molecule type" value="Genomic_DNA"/>
</dbReference>
<dbReference type="Gene3D" id="2.60.40.1110">
    <property type="match status" value="1"/>
</dbReference>
<feature type="domain" description="C2 tensin-type" evidence="2">
    <location>
        <begin position="587"/>
        <end position="714"/>
    </location>
</feature>
<dbReference type="InterPro" id="IPR035892">
    <property type="entry name" value="C2_domain_sf"/>
</dbReference>
<proteinExistence type="predicted"/>
<dbReference type="InterPro" id="IPR014020">
    <property type="entry name" value="Tensin_C2-dom"/>
</dbReference>
<feature type="region of interest" description="Disordered" evidence="1">
    <location>
        <begin position="114"/>
        <end position="151"/>
    </location>
</feature>
<dbReference type="Pfam" id="PF10409">
    <property type="entry name" value="PTEN_C2"/>
    <property type="match status" value="1"/>
</dbReference>
<sequence>MAQVISSLEDMFGSARPKLEIAGQSAGALTAGLSAASPYHRDDRTVEDQAADSSKVVGGRSVSRIKVLKLGGRPGVDNGLIDTTRLSLARYGLFDESAMPSAWVAPFPPSSRSQPCALYDSSTASGRADTSTLPRSAYRGSQPSATTSVPSSQLPLLVQMSLQPDAGSSDQRSIPYGGGGGGAASATDQPISPLAYSLSAELASVGKHRFRLTYVTDRLLAGIFEALCQSYFIVIFSSDLSPPNPPPPLNRRNVYTVVSYPPDAQESDHNEGARWLCRAFERRYGQNYRIFNLSGFTKELHLSSQAPVIDLFWPAPLAPGLEQLVTAIDQLDYWLHNHDNGAVQYGLGMDEISVQPPGKIAVLHCTGPRSLLATYLAVYICQSKARFGPLCGQRPGSPTARGLQWTENRFRRFRNELVLGHMILKRFYEDNLARELSPSQKRYVGYFSGLVTGALILQDRLVYLHAVVYRNPSRGRFFTPSLEPITENNGNSIYAHPDELWRGTRYTQPSSSSSGLQAMQRGYWGSEQQREHPNVWDWGRLASIELSDSKPEDAASHFDGTFPTDQENLCRLTRKIESEMRPQRGAESSQVDYPQAIEPVRGFMDGEGGMLLKIYQNLKLMHTTKMLSPTSNFYVEKYIFPIEPVLPLHGDILIACFLKPDLSTCVQEIIFRLQFHTCATSTEKLSFYKHDLDEACSDNRFPPTGCVELYFSPNPELLREHKDNIDRGGYTWTSTDRESSILTVGLSDRRIDYLNLPADKQQLRYAAATAAGPSYVADQTRIATRSPPQPEEPLSILITTQEYIITTPTALYSTDSKPSEAPMWSEGGGPGQPGEFINFSSRDHITFVFNTQP</sequence>
<feature type="region of interest" description="Disordered" evidence="1">
    <location>
        <begin position="165"/>
        <end position="185"/>
    </location>
</feature>